<dbReference type="InterPro" id="IPR036390">
    <property type="entry name" value="WH_DNA-bd_sf"/>
</dbReference>
<dbReference type="Proteomes" id="UP000561011">
    <property type="component" value="Unassembled WGS sequence"/>
</dbReference>
<feature type="compositionally biased region" description="Gly residues" evidence="1">
    <location>
        <begin position="42"/>
        <end position="60"/>
    </location>
</feature>
<organism evidence="2 3">
    <name type="scientific">Sanguibacter inulinus</name>
    <dbReference type="NCBI Taxonomy" id="60922"/>
    <lineage>
        <taxon>Bacteria</taxon>
        <taxon>Bacillati</taxon>
        <taxon>Actinomycetota</taxon>
        <taxon>Actinomycetes</taxon>
        <taxon>Micrococcales</taxon>
        <taxon>Sanguibacteraceae</taxon>
        <taxon>Sanguibacter</taxon>
    </lineage>
</organism>
<sequence>MSTPTVIRPSEPSSGPVGPGGGPGGHGPGDGGSVRRPDGSSSGDGGSGRRPGSSPAGGGSTSPTVTGVELAVIARRELVSTPVGDLDTAVEVLERLNKLQVLGTFLQRGMEAMTSLRSSQFMILKAIECEVDHPRHIGRKVGMETGAVELTLVSLREKGLVTTRSDRGHVVAAALTDTGRAILTQAEAMQIRATDALLQRAEPSEVAEVLDLLDRAVESVHAIIGLRDADEDLAARTGATGSPLPGHGPTVC</sequence>
<feature type="region of interest" description="Disordered" evidence="1">
    <location>
        <begin position="1"/>
        <end position="64"/>
    </location>
</feature>
<dbReference type="SUPFAM" id="SSF46785">
    <property type="entry name" value="Winged helix' DNA-binding domain"/>
    <property type="match status" value="1"/>
</dbReference>
<evidence type="ECO:0000256" key="1">
    <source>
        <dbReference type="SAM" id="MobiDB-lite"/>
    </source>
</evidence>
<dbReference type="RefSeq" id="WP_179914079.1">
    <property type="nucleotide sequence ID" value="NZ_JACBYE010000043.1"/>
</dbReference>
<accession>A0A853EVL6</accession>
<evidence type="ECO:0000313" key="2">
    <source>
        <dbReference type="EMBL" id="NYS94776.1"/>
    </source>
</evidence>
<comment type="caution">
    <text evidence="2">The sequence shown here is derived from an EMBL/GenBank/DDBJ whole genome shotgun (WGS) entry which is preliminary data.</text>
</comment>
<protein>
    <submittedName>
        <fullName evidence="2">Winged helix-turn-helix transcriptional regulator</fullName>
    </submittedName>
</protein>
<evidence type="ECO:0000313" key="3">
    <source>
        <dbReference type="Proteomes" id="UP000561011"/>
    </source>
</evidence>
<reference evidence="2 3" key="1">
    <citation type="submission" date="2020-07" db="EMBL/GenBank/DDBJ databases">
        <title>MOT database genomes.</title>
        <authorList>
            <person name="Joseph S."/>
            <person name="Aduse-Opoku J."/>
            <person name="Hashim A."/>
            <person name="Wade W."/>
            <person name="Curtis M."/>
        </authorList>
    </citation>
    <scope>NUCLEOTIDE SEQUENCE [LARGE SCALE GENOMIC DNA]</scope>
    <source>
        <strain evidence="2 3">DSM 100099</strain>
    </source>
</reference>
<name>A0A853EVL6_9MICO</name>
<dbReference type="Gene3D" id="1.10.10.10">
    <property type="entry name" value="Winged helix-like DNA-binding domain superfamily/Winged helix DNA-binding domain"/>
    <property type="match status" value="1"/>
</dbReference>
<feature type="compositionally biased region" description="Gly residues" evidence="1">
    <location>
        <begin position="17"/>
        <end position="32"/>
    </location>
</feature>
<proteinExistence type="predicted"/>
<dbReference type="InterPro" id="IPR036388">
    <property type="entry name" value="WH-like_DNA-bd_sf"/>
</dbReference>
<gene>
    <name evidence="2" type="ORF">HZZ10_14750</name>
</gene>
<dbReference type="EMBL" id="JACBYE010000043">
    <property type="protein sequence ID" value="NYS94776.1"/>
    <property type="molecule type" value="Genomic_DNA"/>
</dbReference>
<keyword evidence="3" id="KW-1185">Reference proteome</keyword>
<dbReference type="AlphaFoldDB" id="A0A853EVL6"/>